<dbReference type="GO" id="GO:0004674">
    <property type="term" value="F:protein serine/threonine kinase activity"/>
    <property type="evidence" value="ECO:0007669"/>
    <property type="project" value="TreeGrafter"/>
</dbReference>
<dbReference type="SUPFAM" id="SSF56112">
    <property type="entry name" value="Protein kinase-like (PK-like)"/>
    <property type="match status" value="1"/>
</dbReference>
<dbReference type="PROSITE" id="PS00107">
    <property type="entry name" value="PROTEIN_KINASE_ATP"/>
    <property type="match status" value="1"/>
</dbReference>
<feature type="binding site" evidence="3">
    <location>
        <position position="46"/>
    </location>
    <ligand>
        <name>ATP</name>
        <dbReference type="ChEBI" id="CHEBI:30616"/>
    </ligand>
</feature>
<dbReference type="InterPro" id="IPR017441">
    <property type="entry name" value="Protein_kinase_ATP_BS"/>
</dbReference>
<dbReference type="Gene3D" id="1.10.510.10">
    <property type="entry name" value="Transferase(Phosphotransferase) domain 1"/>
    <property type="match status" value="1"/>
</dbReference>
<evidence type="ECO:0000256" key="1">
    <source>
        <dbReference type="ARBA" id="ARBA00022741"/>
    </source>
</evidence>
<dbReference type="EMBL" id="LXWW01000528">
    <property type="protein sequence ID" value="OAO12683.1"/>
    <property type="molecule type" value="Genomic_DNA"/>
</dbReference>
<dbReference type="Pfam" id="PF00069">
    <property type="entry name" value="Pkinase"/>
    <property type="match status" value="1"/>
</dbReference>
<evidence type="ECO:0000259" key="5">
    <source>
        <dbReference type="PROSITE" id="PS50011"/>
    </source>
</evidence>
<evidence type="ECO:0000256" key="2">
    <source>
        <dbReference type="ARBA" id="ARBA00022840"/>
    </source>
</evidence>
<keyword evidence="6" id="KW-0808">Transferase</keyword>
<sequence>MDVILSELNGVPCEYRLLEKLGEGGFSKVYKCERLMNGKKDIFAAKVFSRSFLKMQKTWSRVNEKMVFSTALEKVEREIALMKRLRHPNLVALVDVIDDAERDQIYMIIEYVENGQVMYYDPASHHFTSKLTNGVLPEDHAKKYLYDIVSGLQYLHMHKIVDFGVAHIFETLNNPGQASDTNLPQSTRPLNTLTRTQTGLMTNTAGTTYFYPPECCLDQPYNTYAADVWALGVTLFAMVAGRLPLFNPDPIDFMDDLLEKDIEIPTDLSPALQYPCPAALWPFTSGTCCDAHEWMTGCEIAAALPQAAIQRDALSTDEVQHALSMLLLLRLLMCLLMCLLLCLL</sequence>
<dbReference type="InterPro" id="IPR011009">
    <property type="entry name" value="Kinase-like_dom_sf"/>
</dbReference>
<name>A0A196S6L0_BLAHN</name>
<organism evidence="6 7">
    <name type="scientific">Blastocystis sp. subtype 1 (strain ATCC 50177 / NandII)</name>
    <dbReference type="NCBI Taxonomy" id="478820"/>
    <lineage>
        <taxon>Eukaryota</taxon>
        <taxon>Sar</taxon>
        <taxon>Stramenopiles</taxon>
        <taxon>Bigyra</taxon>
        <taxon>Opalozoa</taxon>
        <taxon>Opalinata</taxon>
        <taxon>Blastocystidae</taxon>
        <taxon>Blastocystis</taxon>
    </lineage>
</organism>
<dbReference type="GO" id="GO:0005737">
    <property type="term" value="C:cytoplasm"/>
    <property type="evidence" value="ECO:0007669"/>
    <property type="project" value="TreeGrafter"/>
</dbReference>
<evidence type="ECO:0000313" key="6">
    <source>
        <dbReference type="EMBL" id="OAO12683.1"/>
    </source>
</evidence>
<protein>
    <submittedName>
        <fullName evidence="6">Protein kinase</fullName>
    </submittedName>
</protein>
<dbReference type="AlphaFoldDB" id="A0A196S6L0"/>
<feature type="domain" description="Protein kinase" evidence="5">
    <location>
        <begin position="15"/>
        <end position="344"/>
    </location>
</feature>
<keyword evidence="1 3" id="KW-0547">Nucleotide-binding</keyword>
<keyword evidence="4" id="KW-1133">Transmembrane helix</keyword>
<proteinExistence type="predicted"/>
<dbReference type="InterPro" id="IPR000719">
    <property type="entry name" value="Prot_kinase_dom"/>
</dbReference>
<feature type="transmembrane region" description="Helical" evidence="4">
    <location>
        <begin position="322"/>
        <end position="343"/>
    </location>
</feature>
<keyword evidence="4" id="KW-0472">Membrane</keyword>
<evidence type="ECO:0000256" key="3">
    <source>
        <dbReference type="PROSITE-ProRule" id="PRU10141"/>
    </source>
</evidence>
<dbReference type="PANTHER" id="PTHR24346:SF77">
    <property type="entry name" value="SERINE THREONINE PROTEIN KINASE"/>
    <property type="match status" value="1"/>
</dbReference>
<keyword evidence="7" id="KW-1185">Reference proteome</keyword>
<dbReference type="STRING" id="478820.A0A196S6L0"/>
<dbReference type="PROSITE" id="PS50011">
    <property type="entry name" value="PROTEIN_KINASE_DOM"/>
    <property type="match status" value="1"/>
</dbReference>
<comment type="caution">
    <text evidence="6">The sequence shown here is derived from an EMBL/GenBank/DDBJ whole genome shotgun (WGS) entry which is preliminary data.</text>
</comment>
<dbReference type="Proteomes" id="UP000078348">
    <property type="component" value="Unassembled WGS sequence"/>
</dbReference>
<evidence type="ECO:0000256" key="4">
    <source>
        <dbReference type="SAM" id="Phobius"/>
    </source>
</evidence>
<dbReference type="OrthoDB" id="68483at2759"/>
<keyword evidence="4" id="KW-0812">Transmembrane</keyword>
<dbReference type="Gene3D" id="3.30.200.20">
    <property type="entry name" value="Phosphorylase Kinase, domain 1"/>
    <property type="match status" value="1"/>
</dbReference>
<dbReference type="GO" id="GO:0005524">
    <property type="term" value="F:ATP binding"/>
    <property type="evidence" value="ECO:0007669"/>
    <property type="project" value="UniProtKB-UniRule"/>
</dbReference>
<dbReference type="GO" id="GO:0035556">
    <property type="term" value="P:intracellular signal transduction"/>
    <property type="evidence" value="ECO:0007669"/>
    <property type="project" value="TreeGrafter"/>
</dbReference>
<keyword evidence="2 3" id="KW-0067">ATP-binding</keyword>
<gene>
    <name evidence="6" type="ORF">AV274_5681</name>
</gene>
<reference evidence="6 7" key="1">
    <citation type="submission" date="2016-05" db="EMBL/GenBank/DDBJ databases">
        <title>Nuclear genome of Blastocystis sp. subtype 1 NandII.</title>
        <authorList>
            <person name="Gentekaki E."/>
            <person name="Curtis B."/>
            <person name="Stairs C."/>
            <person name="Eme L."/>
            <person name="Herman E."/>
            <person name="Klimes V."/>
            <person name="Arias M.C."/>
            <person name="Elias M."/>
            <person name="Hilliou F."/>
            <person name="Klute M."/>
            <person name="Malik S.-B."/>
            <person name="Pightling A."/>
            <person name="Rachubinski R."/>
            <person name="Salas D."/>
            <person name="Schlacht A."/>
            <person name="Suga H."/>
            <person name="Archibald J."/>
            <person name="Ball S.G."/>
            <person name="Clark G."/>
            <person name="Dacks J."/>
            <person name="Van Der Giezen M."/>
            <person name="Tsaousis A."/>
            <person name="Roger A."/>
        </authorList>
    </citation>
    <scope>NUCLEOTIDE SEQUENCE [LARGE SCALE GENOMIC DNA]</scope>
    <source>
        <strain evidence="7">ATCC 50177 / NandII</strain>
    </source>
</reference>
<keyword evidence="6" id="KW-0418">Kinase</keyword>
<accession>A0A196S6L0</accession>
<evidence type="ECO:0000313" key="7">
    <source>
        <dbReference type="Proteomes" id="UP000078348"/>
    </source>
</evidence>
<dbReference type="PANTHER" id="PTHR24346">
    <property type="entry name" value="MAP/MICROTUBULE AFFINITY-REGULATING KINASE"/>
    <property type="match status" value="1"/>
</dbReference>